<keyword evidence="2" id="KW-1185">Reference proteome</keyword>
<gene>
    <name evidence="1" type="ORF">Q8A67_010175</name>
</gene>
<organism evidence="1 2">
    <name type="scientific">Cirrhinus molitorella</name>
    <name type="common">mud carp</name>
    <dbReference type="NCBI Taxonomy" id="172907"/>
    <lineage>
        <taxon>Eukaryota</taxon>
        <taxon>Metazoa</taxon>
        <taxon>Chordata</taxon>
        <taxon>Craniata</taxon>
        <taxon>Vertebrata</taxon>
        <taxon>Euteleostomi</taxon>
        <taxon>Actinopterygii</taxon>
        <taxon>Neopterygii</taxon>
        <taxon>Teleostei</taxon>
        <taxon>Ostariophysi</taxon>
        <taxon>Cypriniformes</taxon>
        <taxon>Cyprinidae</taxon>
        <taxon>Labeoninae</taxon>
        <taxon>Labeonini</taxon>
        <taxon>Cirrhinus</taxon>
    </lineage>
</organism>
<dbReference type="EMBL" id="JAUYZG010000009">
    <property type="protein sequence ID" value="KAK2898757.1"/>
    <property type="molecule type" value="Genomic_DNA"/>
</dbReference>
<name>A0AA88TRX8_9TELE</name>
<dbReference type="Proteomes" id="UP001187343">
    <property type="component" value="Unassembled WGS sequence"/>
</dbReference>
<evidence type="ECO:0000313" key="2">
    <source>
        <dbReference type="Proteomes" id="UP001187343"/>
    </source>
</evidence>
<protein>
    <submittedName>
        <fullName evidence="1">Uncharacterized protein</fullName>
    </submittedName>
</protein>
<comment type="caution">
    <text evidence="1">The sequence shown here is derived from an EMBL/GenBank/DDBJ whole genome shotgun (WGS) entry which is preliminary data.</text>
</comment>
<sequence>MSTGTGRTYGCLSHQLTSHSFEQENPDFRDLSPYKSSEACGLQCTSPLTSSNWTRGGDVNHHVWIWHRAKSDIKEQGCNPSSMLTFDEGDHSNKSCAESTHTFMFQPANYI</sequence>
<evidence type="ECO:0000313" key="1">
    <source>
        <dbReference type="EMBL" id="KAK2898757.1"/>
    </source>
</evidence>
<reference evidence="1" key="1">
    <citation type="submission" date="2023-08" db="EMBL/GenBank/DDBJ databases">
        <title>Chromosome-level Genome Assembly of mud carp (Cirrhinus molitorella).</title>
        <authorList>
            <person name="Liu H."/>
        </authorList>
    </citation>
    <scope>NUCLEOTIDE SEQUENCE</scope>
    <source>
        <strain evidence="1">Prfri</strain>
        <tissue evidence="1">Muscle</tissue>
    </source>
</reference>
<proteinExistence type="predicted"/>
<accession>A0AA88TRX8</accession>
<dbReference type="AlphaFoldDB" id="A0AA88TRX8"/>